<reference evidence="1 2" key="1">
    <citation type="submission" date="2019-02" db="EMBL/GenBank/DDBJ databases">
        <title>Deep-cultivation of Planctomycetes and their phenomic and genomic characterization uncovers novel biology.</title>
        <authorList>
            <person name="Wiegand S."/>
            <person name="Jogler M."/>
            <person name="Boedeker C."/>
            <person name="Pinto D."/>
            <person name="Vollmers J."/>
            <person name="Rivas-Marin E."/>
            <person name="Kohn T."/>
            <person name="Peeters S.H."/>
            <person name="Heuer A."/>
            <person name="Rast P."/>
            <person name="Oberbeckmann S."/>
            <person name="Bunk B."/>
            <person name="Jeske O."/>
            <person name="Meyerdierks A."/>
            <person name="Storesund J.E."/>
            <person name="Kallscheuer N."/>
            <person name="Luecker S."/>
            <person name="Lage O.M."/>
            <person name="Pohl T."/>
            <person name="Merkel B.J."/>
            <person name="Hornburger P."/>
            <person name="Mueller R.-W."/>
            <person name="Bruemmer F."/>
            <person name="Labrenz M."/>
            <person name="Spormann A.M."/>
            <person name="Op den Camp H."/>
            <person name="Overmann J."/>
            <person name="Amann R."/>
            <person name="Jetten M.S.M."/>
            <person name="Mascher T."/>
            <person name="Medema M.H."/>
            <person name="Devos D.P."/>
            <person name="Kaster A.-K."/>
            <person name="Ovreas L."/>
            <person name="Rohde M."/>
            <person name="Galperin M.Y."/>
            <person name="Jogler C."/>
        </authorList>
    </citation>
    <scope>NUCLEOTIDE SEQUENCE [LARGE SCALE GENOMIC DNA]</scope>
    <source>
        <strain evidence="1 2">Pan241w</strain>
    </source>
</reference>
<dbReference type="Proteomes" id="UP000317171">
    <property type="component" value="Chromosome"/>
</dbReference>
<sequence>MQNDCVKTQATEIQYSLSRLNHIKLKEVRQYTGPLSYTGSSDWQKMFAKRA</sequence>
<organism evidence="1 2">
    <name type="scientific">Gimesia alba</name>
    <dbReference type="NCBI Taxonomy" id="2527973"/>
    <lineage>
        <taxon>Bacteria</taxon>
        <taxon>Pseudomonadati</taxon>
        <taxon>Planctomycetota</taxon>
        <taxon>Planctomycetia</taxon>
        <taxon>Planctomycetales</taxon>
        <taxon>Planctomycetaceae</taxon>
        <taxon>Gimesia</taxon>
    </lineage>
</organism>
<accession>A0A517RBV0</accession>
<dbReference type="KEGG" id="gaz:Pan241w_14290"/>
<proteinExistence type="predicted"/>
<keyword evidence="2" id="KW-1185">Reference proteome</keyword>
<dbReference type="EMBL" id="CP036269">
    <property type="protein sequence ID" value="QDT41369.1"/>
    <property type="molecule type" value="Genomic_DNA"/>
</dbReference>
<evidence type="ECO:0000313" key="1">
    <source>
        <dbReference type="EMBL" id="QDT41369.1"/>
    </source>
</evidence>
<name>A0A517RBV0_9PLAN</name>
<gene>
    <name evidence="1" type="ORF">Pan241w_14290</name>
</gene>
<evidence type="ECO:0000313" key="2">
    <source>
        <dbReference type="Proteomes" id="UP000317171"/>
    </source>
</evidence>
<dbReference type="AlphaFoldDB" id="A0A517RBV0"/>
<protein>
    <submittedName>
        <fullName evidence="1">Uncharacterized protein</fullName>
    </submittedName>
</protein>